<comment type="caution">
    <text evidence="1">The sequence shown here is derived from an EMBL/GenBank/DDBJ whole genome shotgun (WGS) entry which is preliminary data.</text>
</comment>
<protein>
    <submittedName>
        <fullName evidence="1">Phage head closure protein</fullName>
    </submittedName>
</protein>
<dbReference type="Gene3D" id="2.40.10.270">
    <property type="entry name" value="Bacteriophage SPP1 head-tail adaptor protein"/>
    <property type="match status" value="1"/>
</dbReference>
<dbReference type="EMBL" id="AAKTOF010000033">
    <property type="protein sequence ID" value="ECV5689480.1"/>
    <property type="molecule type" value="Genomic_DNA"/>
</dbReference>
<dbReference type="InterPro" id="IPR038666">
    <property type="entry name" value="SSP1_head-tail_sf"/>
</dbReference>
<name>A0A3U4YTV0_SALET</name>
<gene>
    <name evidence="1" type="ORF">F2K19_23175</name>
</gene>
<reference evidence="1" key="1">
    <citation type="submission" date="2019-09" db="EMBL/GenBank/DDBJ databases">
        <authorList>
            <person name="Ashton P.M."/>
            <person name="Dallman T."/>
            <person name="Nair S."/>
            <person name="De Pinna E."/>
            <person name="Peters T."/>
            <person name="Grant K."/>
        </authorList>
    </citation>
    <scope>NUCLEOTIDE SEQUENCE</scope>
    <source>
        <strain evidence="1">800630</strain>
    </source>
</reference>
<accession>A0A3U4YTV0</accession>
<evidence type="ECO:0000313" key="1">
    <source>
        <dbReference type="EMBL" id="ECV5689480.1"/>
    </source>
</evidence>
<dbReference type="NCBIfam" id="TIGR01563">
    <property type="entry name" value="gp16_SPP1"/>
    <property type="match status" value="1"/>
</dbReference>
<organism evidence="1">
    <name type="scientific">Salmonella enterica I</name>
    <dbReference type="NCBI Taxonomy" id="59201"/>
    <lineage>
        <taxon>Bacteria</taxon>
        <taxon>Pseudomonadati</taxon>
        <taxon>Pseudomonadota</taxon>
        <taxon>Gammaproteobacteria</taxon>
        <taxon>Enterobacterales</taxon>
        <taxon>Enterobacteriaceae</taxon>
        <taxon>Salmonella</taxon>
    </lineage>
</organism>
<dbReference type="Pfam" id="PF05521">
    <property type="entry name" value="Phage_HCP"/>
    <property type="match status" value="1"/>
</dbReference>
<dbReference type="InterPro" id="IPR008767">
    <property type="entry name" value="Phage_SPP1_head-tail_adaptor"/>
</dbReference>
<proteinExistence type="predicted"/>
<sequence>MQAGKLRHRVTLQAPVKEQNPTTGAVINTWRDVATIWAEISPLSAREFIAAQASQGEITTRITIRYRAGITRKHRILFRGSVYNVEGVLPDPKSGREYLTLPCSEGVNDG</sequence>
<dbReference type="AlphaFoldDB" id="A0A3U4YTV0"/>